<evidence type="ECO:0000313" key="2">
    <source>
        <dbReference type="Proteomes" id="UP000613030"/>
    </source>
</evidence>
<organism evidence="1 2">
    <name type="scientific">Chryseolinea lacunae</name>
    <dbReference type="NCBI Taxonomy" id="2801331"/>
    <lineage>
        <taxon>Bacteria</taxon>
        <taxon>Pseudomonadati</taxon>
        <taxon>Bacteroidota</taxon>
        <taxon>Cytophagia</taxon>
        <taxon>Cytophagales</taxon>
        <taxon>Fulvivirgaceae</taxon>
        <taxon>Chryseolinea</taxon>
    </lineage>
</organism>
<reference evidence="1 2" key="1">
    <citation type="submission" date="2021-01" db="EMBL/GenBank/DDBJ databases">
        <title>Chryseolinea sp. Jin1 Genome sequencing and assembly.</title>
        <authorList>
            <person name="Kim I."/>
        </authorList>
    </citation>
    <scope>NUCLEOTIDE SEQUENCE [LARGE SCALE GENOMIC DNA]</scope>
    <source>
        <strain evidence="1 2">Jin1</strain>
    </source>
</reference>
<dbReference type="Proteomes" id="UP000613030">
    <property type="component" value="Unassembled WGS sequence"/>
</dbReference>
<comment type="caution">
    <text evidence="1">The sequence shown here is derived from an EMBL/GenBank/DDBJ whole genome shotgun (WGS) entry which is preliminary data.</text>
</comment>
<proteinExistence type="predicted"/>
<gene>
    <name evidence="1" type="ORF">JI741_31570</name>
</gene>
<dbReference type="EMBL" id="JAERRB010000019">
    <property type="protein sequence ID" value="MBL0745816.1"/>
    <property type="molecule type" value="Genomic_DNA"/>
</dbReference>
<sequence>MIGEQLNDKQVKFSMHEAIDWVRQERNSVVKTYLDNAVVQEYVGKKFGVHLSHIKMEFVNRDLHEMLISPVDLVHYSAILTELTHSPGESFQSRTNGLIMVELDKTLQKYAF</sequence>
<dbReference type="RefSeq" id="WP_202016452.1">
    <property type="nucleotide sequence ID" value="NZ_JAERRB010000019.1"/>
</dbReference>
<accession>A0ABS1L281</accession>
<name>A0ABS1L281_9BACT</name>
<evidence type="ECO:0000313" key="1">
    <source>
        <dbReference type="EMBL" id="MBL0745816.1"/>
    </source>
</evidence>
<keyword evidence="2" id="KW-1185">Reference proteome</keyword>
<protein>
    <submittedName>
        <fullName evidence="1">Uncharacterized protein</fullName>
    </submittedName>
</protein>